<gene>
    <name evidence="2" type="ORF">UFOPK1889_00675</name>
</gene>
<evidence type="ECO:0000256" key="1">
    <source>
        <dbReference type="SAM" id="MobiDB-lite"/>
    </source>
</evidence>
<accession>A0A6J6I1V8</accession>
<name>A0A6J6I1V8_9ZZZZ</name>
<feature type="region of interest" description="Disordered" evidence="1">
    <location>
        <begin position="1"/>
        <end position="38"/>
    </location>
</feature>
<proteinExistence type="predicted"/>
<dbReference type="AlphaFoldDB" id="A0A6J6I1V8"/>
<protein>
    <submittedName>
        <fullName evidence="2">Unannotated protein</fullName>
    </submittedName>
</protein>
<reference evidence="2" key="1">
    <citation type="submission" date="2020-05" db="EMBL/GenBank/DDBJ databases">
        <authorList>
            <person name="Chiriac C."/>
            <person name="Salcher M."/>
            <person name="Ghai R."/>
            <person name="Kavagutti S V."/>
        </authorList>
    </citation>
    <scope>NUCLEOTIDE SEQUENCE</scope>
</reference>
<organism evidence="2">
    <name type="scientific">freshwater metagenome</name>
    <dbReference type="NCBI Taxonomy" id="449393"/>
    <lineage>
        <taxon>unclassified sequences</taxon>
        <taxon>metagenomes</taxon>
        <taxon>ecological metagenomes</taxon>
    </lineage>
</organism>
<feature type="compositionally biased region" description="Basic and acidic residues" evidence="1">
    <location>
        <begin position="23"/>
        <end position="38"/>
    </location>
</feature>
<sequence>MSFEAEFDSELRSEFGDLGPDTRGSDDRGGDRGNRRRR</sequence>
<evidence type="ECO:0000313" key="2">
    <source>
        <dbReference type="EMBL" id="CAB4617809.1"/>
    </source>
</evidence>
<dbReference type="EMBL" id="CAEZUZ010000096">
    <property type="protein sequence ID" value="CAB4617809.1"/>
    <property type="molecule type" value="Genomic_DNA"/>
</dbReference>